<dbReference type="GO" id="GO:0006974">
    <property type="term" value="P:DNA damage response"/>
    <property type="evidence" value="ECO:0007669"/>
    <property type="project" value="TreeGrafter"/>
</dbReference>
<reference evidence="1" key="1">
    <citation type="journal article" date="2021" name="PeerJ">
        <title>Extensive microbial diversity within the chicken gut microbiome revealed by metagenomics and culture.</title>
        <authorList>
            <person name="Gilroy R."/>
            <person name="Ravi A."/>
            <person name="Getino M."/>
            <person name="Pursley I."/>
            <person name="Horton D.L."/>
            <person name="Alikhan N.F."/>
            <person name="Baker D."/>
            <person name="Gharbi K."/>
            <person name="Hall N."/>
            <person name="Watson M."/>
            <person name="Adriaenssens E.M."/>
            <person name="Foster-Nyarko E."/>
            <person name="Jarju S."/>
            <person name="Secka A."/>
            <person name="Antonio M."/>
            <person name="Oren A."/>
            <person name="Chaudhuri R.R."/>
            <person name="La Ragione R."/>
            <person name="Hildebrand F."/>
            <person name="Pallen M.J."/>
        </authorList>
    </citation>
    <scope>NUCLEOTIDE SEQUENCE</scope>
    <source>
        <strain evidence="1">ChiGjej1B1-98</strain>
    </source>
</reference>
<dbReference type="Proteomes" id="UP000824005">
    <property type="component" value="Unassembled WGS sequence"/>
</dbReference>
<dbReference type="EMBL" id="DXDC01000266">
    <property type="protein sequence ID" value="HIY66351.1"/>
    <property type="molecule type" value="Genomic_DNA"/>
</dbReference>
<evidence type="ECO:0000313" key="1">
    <source>
        <dbReference type="EMBL" id="HIY66351.1"/>
    </source>
</evidence>
<comment type="caution">
    <text evidence="1">The sequence shown here is derived from an EMBL/GenBank/DDBJ whole genome shotgun (WGS) entry which is preliminary data.</text>
</comment>
<dbReference type="Gene3D" id="3.30.70.2970">
    <property type="entry name" value="Protein of unknown function (DUF541), domain 2"/>
    <property type="match status" value="1"/>
</dbReference>
<sequence length="208" mass="21963">MTLIHAVGTSESHYRAERATVTARISISSADRAESIAKATALHNRVAGRAQELRAGGDATWHAADPLSTWARKSFAEGSKSKVIIEHITSSVVRVKLSNLSIVGEIVAELAAAGAETRVDWSLTEDFKRQCERRARTAAVGEARQVADDYAEALGERVERVVSISDAQAGFGGAHPRAGAAGSAEAQVTVAEITVRASVKGEFETVAP</sequence>
<dbReference type="InterPro" id="IPR052022">
    <property type="entry name" value="26kDa_periplasmic_antigen"/>
</dbReference>
<dbReference type="PANTHER" id="PTHR34387:SF1">
    <property type="entry name" value="PERIPLASMIC IMMUNOGENIC PROTEIN"/>
    <property type="match status" value="1"/>
</dbReference>
<name>A0A9D1YVS2_9MICO</name>
<dbReference type="InterPro" id="IPR007497">
    <property type="entry name" value="SIMPL/DUF541"/>
</dbReference>
<dbReference type="AlphaFoldDB" id="A0A9D1YVS2"/>
<dbReference type="Pfam" id="PF04402">
    <property type="entry name" value="SIMPL"/>
    <property type="match status" value="1"/>
</dbReference>
<dbReference type="Gene3D" id="3.30.110.170">
    <property type="entry name" value="Protein of unknown function (DUF541), domain 1"/>
    <property type="match status" value="1"/>
</dbReference>
<proteinExistence type="predicted"/>
<evidence type="ECO:0000313" key="2">
    <source>
        <dbReference type="Proteomes" id="UP000824005"/>
    </source>
</evidence>
<dbReference type="PANTHER" id="PTHR34387">
    <property type="entry name" value="SLR1258 PROTEIN"/>
    <property type="match status" value="1"/>
</dbReference>
<protein>
    <submittedName>
        <fullName evidence="1">SIMPL domain-containing protein</fullName>
    </submittedName>
</protein>
<organism evidence="1 2">
    <name type="scientific">Candidatus Agrococcus pullicola</name>
    <dbReference type="NCBI Taxonomy" id="2838429"/>
    <lineage>
        <taxon>Bacteria</taxon>
        <taxon>Bacillati</taxon>
        <taxon>Actinomycetota</taxon>
        <taxon>Actinomycetes</taxon>
        <taxon>Micrococcales</taxon>
        <taxon>Microbacteriaceae</taxon>
        <taxon>Agrococcus</taxon>
    </lineage>
</organism>
<accession>A0A9D1YVS2</accession>
<reference evidence="1" key="2">
    <citation type="submission" date="2021-04" db="EMBL/GenBank/DDBJ databases">
        <authorList>
            <person name="Gilroy R."/>
        </authorList>
    </citation>
    <scope>NUCLEOTIDE SEQUENCE</scope>
    <source>
        <strain evidence="1">ChiGjej1B1-98</strain>
    </source>
</reference>
<gene>
    <name evidence="1" type="ORF">H9830_08770</name>
</gene>